<protein>
    <submittedName>
        <fullName evidence="2">Uncharacterized protein</fullName>
    </submittedName>
</protein>
<organism evidence="2 3">
    <name type="scientific">Rhodovibrio salinarum</name>
    <dbReference type="NCBI Taxonomy" id="1087"/>
    <lineage>
        <taxon>Bacteria</taxon>
        <taxon>Pseudomonadati</taxon>
        <taxon>Pseudomonadota</taxon>
        <taxon>Alphaproteobacteria</taxon>
        <taxon>Rhodospirillales</taxon>
        <taxon>Rhodovibrionaceae</taxon>
        <taxon>Rhodovibrio</taxon>
    </lineage>
</organism>
<evidence type="ECO:0000256" key="1">
    <source>
        <dbReference type="SAM" id="Phobius"/>
    </source>
</evidence>
<dbReference type="InterPro" id="IPR031876">
    <property type="entry name" value="DUF4760"/>
</dbReference>
<dbReference type="EMBL" id="NRRE01000006">
    <property type="protein sequence ID" value="MBK1695677.1"/>
    <property type="molecule type" value="Genomic_DNA"/>
</dbReference>
<dbReference type="Proteomes" id="UP000778970">
    <property type="component" value="Unassembled WGS sequence"/>
</dbReference>
<proteinExistence type="predicted"/>
<keyword evidence="1" id="KW-0472">Membrane</keyword>
<keyword evidence="1" id="KW-0812">Transmembrane</keyword>
<reference evidence="2" key="1">
    <citation type="submission" date="2017-08" db="EMBL/GenBank/DDBJ databases">
        <authorList>
            <person name="Imhoff J.F."/>
            <person name="Rahn T."/>
            <person name="Kuenzel S."/>
            <person name="Neulinger S.C."/>
        </authorList>
    </citation>
    <scope>NUCLEOTIDE SEQUENCE</scope>
    <source>
        <strain evidence="2">DSM 9154</strain>
    </source>
</reference>
<name>A0A934QE13_9PROT</name>
<dbReference type="Pfam" id="PF15956">
    <property type="entry name" value="DUF4760"/>
    <property type="match status" value="1"/>
</dbReference>
<evidence type="ECO:0000313" key="3">
    <source>
        <dbReference type="Proteomes" id="UP000778970"/>
    </source>
</evidence>
<comment type="caution">
    <text evidence="2">The sequence shown here is derived from an EMBL/GenBank/DDBJ whole genome shotgun (WGS) entry which is preliminary data.</text>
</comment>
<dbReference type="RefSeq" id="WP_027288462.1">
    <property type="nucleotide sequence ID" value="NZ_NRRE01000006.1"/>
</dbReference>
<feature type="transmembrane region" description="Helical" evidence="1">
    <location>
        <begin position="6"/>
        <end position="27"/>
    </location>
</feature>
<gene>
    <name evidence="2" type="ORF">CKO21_00255</name>
</gene>
<sequence length="156" mass="17387">MNQLPFWISAAATCGIFVAAAVQLQLIRSQIRLNADENRQRATVAACERFDTDPVIHQITKRIWTASAGGKHYDPDHIDTHDLIALLNYFDALAIGVEQGFYDEAVVKAHMSIIIAHAVSTFILTEPSGRFVKAEGYEALVRLHDKWRADREPTAA</sequence>
<evidence type="ECO:0000313" key="2">
    <source>
        <dbReference type="EMBL" id="MBK1695677.1"/>
    </source>
</evidence>
<dbReference type="AlphaFoldDB" id="A0A934QE13"/>
<accession>A0A934QE13</accession>
<reference evidence="2" key="2">
    <citation type="journal article" date="2020" name="Microorganisms">
        <title>Osmotic Adaptation and Compatible Solute Biosynthesis of Phototrophic Bacteria as Revealed from Genome Analyses.</title>
        <authorList>
            <person name="Imhoff J.F."/>
            <person name="Rahn T."/>
            <person name="Kunzel S."/>
            <person name="Keller A."/>
            <person name="Neulinger S.C."/>
        </authorList>
    </citation>
    <scope>NUCLEOTIDE SEQUENCE</scope>
    <source>
        <strain evidence="2">DSM 9154</strain>
    </source>
</reference>
<keyword evidence="1" id="KW-1133">Transmembrane helix</keyword>
<keyword evidence="3" id="KW-1185">Reference proteome</keyword>